<dbReference type="SUPFAM" id="SSF49854">
    <property type="entry name" value="Spermadhesin, CUB domain"/>
    <property type="match status" value="17"/>
</dbReference>
<organism evidence="5 6">
    <name type="scientific">Odynerus spinipes</name>
    <dbReference type="NCBI Taxonomy" id="1348599"/>
    <lineage>
        <taxon>Eukaryota</taxon>
        <taxon>Metazoa</taxon>
        <taxon>Ecdysozoa</taxon>
        <taxon>Arthropoda</taxon>
        <taxon>Hexapoda</taxon>
        <taxon>Insecta</taxon>
        <taxon>Pterygota</taxon>
        <taxon>Neoptera</taxon>
        <taxon>Endopterygota</taxon>
        <taxon>Hymenoptera</taxon>
        <taxon>Apocrita</taxon>
        <taxon>Aculeata</taxon>
        <taxon>Vespoidea</taxon>
        <taxon>Vespidae</taxon>
        <taxon>Eumeninae</taxon>
        <taxon>Odynerus</taxon>
    </lineage>
</organism>
<reference evidence="5" key="1">
    <citation type="submission" date="2021-08" db="EMBL/GenBank/DDBJ databases">
        <authorList>
            <person name="Misof B."/>
            <person name="Oliver O."/>
            <person name="Podsiadlowski L."/>
            <person name="Donath A."/>
            <person name="Peters R."/>
            <person name="Mayer C."/>
            <person name="Rust J."/>
            <person name="Gunkel S."/>
            <person name="Lesny P."/>
            <person name="Martin S."/>
            <person name="Oeyen J.P."/>
            <person name="Petersen M."/>
            <person name="Panagiotis P."/>
            <person name="Wilbrandt J."/>
            <person name="Tanja T."/>
        </authorList>
    </citation>
    <scope>NUCLEOTIDE SEQUENCE</scope>
    <source>
        <strain evidence="5">GBR_01_08_01A</strain>
        <tissue evidence="5">Thorax + abdomen</tissue>
    </source>
</reference>
<dbReference type="SMART" id="SM00042">
    <property type="entry name" value="CUB"/>
    <property type="match status" value="16"/>
</dbReference>
<comment type="caution">
    <text evidence="3">Lacks conserved residue(s) required for the propagation of feature annotation.</text>
</comment>
<dbReference type="CDD" id="cd00041">
    <property type="entry name" value="CUB"/>
    <property type="match status" value="16"/>
</dbReference>
<dbReference type="InterPro" id="IPR035914">
    <property type="entry name" value="Sperma_CUB_dom_sf"/>
</dbReference>
<feature type="domain" description="CUB" evidence="4">
    <location>
        <begin position="1445"/>
        <end position="1559"/>
    </location>
</feature>
<sequence>MLVAMRSDNIISAKGFKARYTTACGARIIVKDQGFLVPSREMTNGAFNCTWILMAENPADHVTVTFTHMELNDLIYHSTMRMIGDCNWKYVQVIEGEDTNGPLLGKWCANKVPPPITSTGSALTVHLYTTPGTSAEFSATYSVLNSACGGNYTSEHGTIGSPNYPNSYPLNSECIWILNTSPGNRISITFSEFDIQQSENCDLDYLEIREEDGIGKLIGTFCGQQINSVTSSSRIWIKFKSDSDGVGKGFLADYSFLPGDELSGPIGRITSPLYPLPYKHSGTFSWRITVDIDYVIRLELKELHVENIEPLCVNYFKIYDGYNDEAPVLTEQCGVLPPEPLETSSNVAYVVLYTNYVRYGNWFDLNWLQIPKSTVDEEEAKRIKLSKCTEEVSLASEHNISYTFWSPGWPHGYEENLECAWLFTSPPGTHLVLRITSMNLEESTDCMADYVAVYSGNALTSTKNAVLQQKLCLSNSTWNPIKAGNVMTVKFVSDFYLNETGFQAYVYRDCGGDLSGPDGVIEINNRTTLRRMPVWRFSCEWFVTVKPGRTIEVKVTDLSTIETLAENACGNSYILLKNGADTSSPLLGNGKYCGDVAPAPLETTGNKLYVKAAGVVGNLMFKLTYREVSMNCGGEYVLSDENKDLTISTPNYPNIPHPYTECTWRITAPASERISIHFIERFDLTYSANCEREYVELRDGGTDNSKLMGKYCKDTAPSSMTTTGNMMYIHFYTDVAEPKNGFKAVVMTGDVCGGIIRGRQGTITSPDYPHSYPKNQMCGWWLIGPVDHSLKIQFRDLHLPIRRNCETADYVQISAQVPDNETAIEDLGTFCGTQKPDIIETTTNEAFVTFRSDDRDYIAFRGFSLNFTSSREVCGGLLTAMSGIIKSPGYPNPRTRSRYCDWRIKLPLGYQVVVDILDLGIVSTSSRPGYSLSFYNDFQFKTRIRSVTKAMEVPSIRSSGNTMMIGYWASIGHRGFKLRYSAVAPAPCGGILTDVQGVLRAPPAPYNTTSYMCEWLIKAPDIFVNSANDTGLTLTVKVTGTIGQCYGLKQIAIKGVGMICGNVTTPKYLRSPFVENELKILNGTDSTPREMRFDLMYQWQPCGGILPGPSHTISNPKNLSYPINCAWHVKYADIGEMISLSFSKLNLGSCENAYIIIRNGGPTAPKFGTFCGNIRPENITSTTNQLWIEYYAAAAPNEFEINLQLVNHGCGGALRSFSKEIASPGFPKQYPNKAECTWEIMAEDGYHVGLSFVSRFNLESSPNCEKDYVQIFDWKSKHSTGSGNWTELGKVCGREPPKPFNSTTNRMKVIFRSNENVQGDGFRAIWKENCGGIFYVTEERKIIRSPGYPNLYRPNLYCNYTLLSTDKDIAVQFLDFEIERSRADCRFDNVTIVKVDQHGYQEEQSWCGSDMPPLQRSESRMEIILQTDKFINRHGFQFEYFISNCGGIITEPAEISPLMHRNEYFGHLNCTWIVRAPKDKNVILRFEEFVVETSGSCIFDYVSVFEGEYLDDDKMLGKICGNLTEHLPVFKSDSNLMAINFISDYSRHEGGFVGKILFGTSPAAGCGGTINLTSSSSVVFKTQRGASYASFEDCHWTVLATPGKIIQLSFTSMDIKTCANEMNVTKSDPCGCDYLHVHDGAGQFAEVLGKYCGNVAPPPIVSSSNKLWIRFFSDGTVEGRGAIGTLQVIDSPCGLTYREVNETKRYITSPGYPGQYEAGIRCRWFLKQHGRYNGRMQVRLLDFNITNSKNCEEEYLSITDGSDEHNYIDHGFGENFVYSGNVKYPISIEMGSHYPTSTYKFCGEMKPYDYYSSNNVVKIVFKSSHRGKGFKLEYSDIGCNRNYTSDETQGRIVHEGFTDCWITITTLPNRTISMYFNNFRLYDREDCTRNALQVREGDFSGNVLATLCGVSLPNPVFSTGNKLSLHSWTEGNTFYESYDITYVTTDAGRGCGGVIFNFGGTFTSPLYPSIYRKDSVCTWDVSVPRGFKVLLKFTVFDIGTKKTCERNNVKIYDYNTEGGRTLRNTYCGGDDPAIFEAEGDKILVEYSSTMNNIGTGWVAVFMSQHASRPLEIAQW</sequence>
<keyword evidence="6" id="KW-1185">Reference proteome</keyword>
<accession>A0AAD9VQX3</accession>
<dbReference type="InterPro" id="IPR000859">
    <property type="entry name" value="CUB_dom"/>
</dbReference>
<evidence type="ECO:0000256" key="3">
    <source>
        <dbReference type="PROSITE-ProRule" id="PRU00059"/>
    </source>
</evidence>
<evidence type="ECO:0000256" key="2">
    <source>
        <dbReference type="ARBA" id="ARBA00023157"/>
    </source>
</evidence>
<proteinExistence type="predicted"/>
<feature type="domain" description="CUB" evidence="4">
    <location>
        <begin position="1210"/>
        <end position="1329"/>
    </location>
</feature>
<dbReference type="Proteomes" id="UP001258017">
    <property type="component" value="Unassembled WGS sequence"/>
</dbReference>
<feature type="domain" description="CUB" evidence="4">
    <location>
        <begin position="752"/>
        <end position="870"/>
    </location>
</feature>
<dbReference type="PANTHER" id="PTHR24251:SF41">
    <property type="entry name" value="DELETED IN MALIGNANT BRAIN TUMORS 1 PROTEIN-LIKE"/>
    <property type="match status" value="1"/>
</dbReference>
<dbReference type="PANTHER" id="PTHR24251">
    <property type="entry name" value="OVOCHYMASE-RELATED"/>
    <property type="match status" value="1"/>
</dbReference>
<feature type="domain" description="CUB" evidence="4">
    <location>
        <begin position="1693"/>
        <end position="1837"/>
    </location>
</feature>
<feature type="domain" description="CUB" evidence="4">
    <location>
        <begin position="148"/>
        <end position="257"/>
    </location>
</feature>
<feature type="domain" description="CUB" evidence="4">
    <location>
        <begin position="874"/>
        <end position="983"/>
    </location>
</feature>
<feature type="domain" description="CUB" evidence="4">
    <location>
        <begin position="388"/>
        <end position="509"/>
    </location>
</feature>
<feature type="domain" description="CUB" evidence="4">
    <location>
        <begin position="1951"/>
        <end position="2064"/>
    </location>
</feature>
<evidence type="ECO:0000256" key="1">
    <source>
        <dbReference type="ARBA" id="ARBA00022737"/>
    </source>
</evidence>
<feature type="domain" description="CUB" evidence="4">
    <location>
        <begin position="1566"/>
        <end position="1689"/>
    </location>
</feature>
<keyword evidence="2" id="KW-1015">Disulfide bond</keyword>
<dbReference type="Gene3D" id="2.60.120.290">
    <property type="entry name" value="Spermadhesin, CUB domain"/>
    <property type="match status" value="16"/>
</dbReference>
<dbReference type="FunFam" id="2.60.120.290:FF:000013">
    <property type="entry name" value="Membrane frizzled-related protein"/>
    <property type="match status" value="2"/>
</dbReference>
<feature type="domain" description="CUB" evidence="4">
    <location>
        <begin position="988"/>
        <end position="1100"/>
    </location>
</feature>
<feature type="domain" description="CUB" evidence="4">
    <location>
        <begin position="1839"/>
        <end position="1945"/>
    </location>
</feature>
<feature type="domain" description="CUB" evidence="4">
    <location>
        <begin position="258"/>
        <end position="370"/>
    </location>
</feature>
<feature type="domain" description="CUB" evidence="4">
    <location>
        <begin position="510"/>
        <end position="628"/>
    </location>
</feature>
<gene>
    <name evidence="5" type="ORF">KPH14_005035</name>
</gene>
<evidence type="ECO:0000313" key="5">
    <source>
        <dbReference type="EMBL" id="KAK2582770.1"/>
    </source>
</evidence>
<comment type="caution">
    <text evidence="5">The sequence shown here is derived from an EMBL/GenBank/DDBJ whole genome shotgun (WGS) entry which is preliminary data.</text>
</comment>
<evidence type="ECO:0000313" key="6">
    <source>
        <dbReference type="Proteomes" id="UP001258017"/>
    </source>
</evidence>
<dbReference type="EMBL" id="JAIFRP010000031">
    <property type="protein sequence ID" value="KAK2582770.1"/>
    <property type="molecule type" value="Genomic_DNA"/>
</dbReference>
<protein>
    <recommendedName>
        <fullName evidence="4">CUB domain-containing protein</fullName>
    </recommendedName>
</protein>
<feature type="domain" description="CUB" evidence="4">
    <location>
        <begin position="1102"/>
        <end position="1206"/>
    </location>
</feature>
<evidence type="ECO:0000259" key="4">
    <source>
        <dbReference type="PROSITE" id="PS01180"/>
    </source>
</evidence>
<name>A0AAD9VQX3_9HYME</name>
<feature type="domain" description="CUB" evidence="4">
    <location>
        <begin position="1330"/>
        <end position="1443"/>
    </location>
</feature>
<dbReference type="FunFam" id="2.60.120.290:FF:000005">
    <property type="entry name" value="Procollagen C-endopeptidase enhancer 1"/>
    <property type="match status" value="2"/>
</dbReference>
<feature type="domain" description="CUB" evidence="4">
    <location>
        <begin position="632"/>
        <end position="749"/>
    </location>
</feature>
<reference evidence="5" key="2">
    <citation type="journal article" date="2023" name="Commun. Biol.">
        <title>Intrasexual cuticular hydrocarbon dimorphism in a wasp sheds light on hydrocarbon biosynthesis genes in Hymenoptera.</title>
        <authorList>
            <person name="Moris V.C."/>
            <person name="Podsiadlowski L."/>
            <person name="Martin S."/>
            <person name="Oeyen J.P."/>
            <person name="Donath A."/>
            <person name="Petersen M."/>
            <person name="Wilbrandt J."/>
            <person name="Misof B."/>
            <person name="Liedtke D."/>
            <person name="Thamm M."/>
            <person name="Scheiner R."/>
            <person name="Schmitt T."/>
            <person name="Niehuis O."/>
        </authorList>
    </citation>
    <scope>NUCLEOTIDE SEQUENCE</scope>
    <source>
        <strain evidence="5">GBR_01_08_01A</strain>
    </source>
</reference>
<dbReference type="PROSITE" id="PS01180">
    <property type="entry name" value="CUB"/>
    <property type="match status" value="17"/>
</dbReference>
<dbReference type="Pfam" id="PF00431">
    <property type="entry name" value="CUB"/>
    <property type="match status" value="16"/>
</dbReference>
<feature type="domain" description="CUB" evidence="4">
    <location>
        <begin position="24"/>
        <end position="144"/>
    </location>
</feature>
<keyword evidence="1" id="KW-0677">Repeat</keyword>